<dbReference type="OrthoDB" id="2563669at2759"/>
<evidence type="ECO:0000256" key="1">
    <source>
        <dbReference type="SAM" id="MobiDB-lite"/>
    </source>
</evidence>
<accession>A0A165BBC7</accession>
<protein>
    <submittedName>
        <fullName evidence="3">Uncharacterized protein</fullName>
    </submittedName>
</protein>
<dbReference type="Gene3D" id="2.60.120.260">
    <property type="entry name" value="Galactose-binding domain-like"/>
    <property type="match status" value="1"/>
</dbReference>
<organism evidence="3 4">
    <name type="scientific">Exidia glandulosa HHB12029</name>
    <dbReference type="NCBI Taxonomy" id="1314781"/>
    <lineage>
        <taxon>Eukaryota</taxon>
        <taxon>Fungi</taxon>
        <taxon>Dikarya</taxon>
        <taxon>Basidiomycota</taxon>
        <taxon>Agaricomycotina</taxon>
        <taxon>Agaricomycetes</taxon>
        <taxon>Auriculariales</taxon>
        <taxon>Exidiaceae</taxon>
        <taxon>Exidia</taxon>
    </lineage>
</organism>
<dbReference type="EMBL" id="KV426503">
    <property type="protein sequence ID" value="KZV80252.1"/>
    <property type="molecule type" value="Genomic_DNA"/>
</dbReference>
<name>A0A165BBC7_EXIGL</name>
<dbReference type="Proteomes" id="UP000077266">
    <property type="component" value="Unassembled WGS sequence"/>
</dbReference>
<evidence type="ECO:0000313" key="3">
    <source>
        <dbReference type="EMBL" id="KZV80252.1"/>
    </source>
</evidence>
<sequence length="282" mass="29934">MSIHPTDQDVNVSYNDPAVSYLPQLYWKDSVSGGKTGIKISYNVSAYLVFNFTGSHIWYFGDFNPDHGNCSFAIDDNPPTVFSTYFQYFLNVQVLWDQGVTPGPHVLTITNLEDRKPVTVASFIYRPLTTATASGGTPAQTGSSPLGSPAAPANSTAGGQSKPPLPTGAIAGLAVGLAALLCSVVLLVVLLRRRHRHGSSGSPAMNYVDGTVTNYQLPSNTYQSLAHSPLSHAPPTYGDSVEYTQGAHSSVIAAPMEDISPMPHAALVKSSPVLQRDAKGGR</sequence>
<feature type="transmembrane region" description="Helical" evidence="2">
    <location>
        <begin position="169"/>
        <end position="191"/>
    </location>
</feature>
<proteinExistence type="predicted"/>
<keyword evidence="4" id="KW-1185">Reference proteome</keyword>
<dbReference type="InParanoid" id="A0A165BBC7"/>
<dbReference type="AlphaFoldDB" id="A0A165BBC7"/>
<gene>
    <name evidence="3" type="ORF">EXIGLDRAFT_845719</name>
</gene>
<evidence type="ECO:0000256" key="2">
    <source>
        <dbReference type="SAM" id="Phobius"/>
    </source>
</evidence>
<feature type="region of interest" description="Disordered" evidence="1">
    <location>
        <begin position="133"/>
        <end position="161"/>
    </location>
</feature>
<keyword evidence="2" id="KW-0812">Transmembrane</keyword>
<evidence type="ECO:0000313" key="4">
    <source>
        <dbReference type="Proteomes" id="UP000077266"/>
    </source>
</evidence>
<feature type="compositionally biased region" description="Polar residues" evidence="1">
    <location>
        <begin position="133"/>
        <end position="146"/>
    </location>
</feature>
<keyword evidence="2" id="KW-1133">Transmembrane helix</keyword>
<keyword evidence="2" id="KW-0472">Membrane</keyword>
<reference evidence="3 4" key="1">
    <citation type="journal article" date="2016" name="Mol. Biol. Evol.">
        <title>Comparative Genomics of Early-Diverging Mushroom-Forming Fungi Provides Insights into the Origins of Lignocellulose Decay Capabilities.</title>
        <authorList>
            <person name="Nagy L.G."/>
            <person name="Riley R."/>
            <person name="Tritt A."/>
            <person name="Adam C."/>
            <person name="Daum C."/>
            <person name="Floudas D."/>
            <person name="Sun H."/>
            <person name="Yadav J.S."/>
            <person name="Pangilinan J."/>
            <person name="Larsson K.H."/>
            <person name="Matsuura K."/>
            <person name="Barry K."/>
            <person name="Labutti K."/>
            <person name="Kuo R."/>
            <person name="Ohm R.A."/>
            <person name="Bhattacharya S.S."/>
            <person name="Shirouzu T."/>
            <person name="Yoshinaga Y."/>
            <person name="Martin F.M."/>
            <person name="Grigoriev I.V."/>
            <person name="Hibbett D.S."/>
        </authorList>
    </citation>
    <scope>NUCLEOTIDE SEQUENCE [LARGE SCALE GENOMIC DNA]</scope>
    <source>
        <strain evidence="3 4">HHB12029</strain>
    </source>
</reference>